<keyword evidence="9" id="KW-1185">Reference proteome</keyword>
<dbReference type="GO" id="GO:0015035">
    <property type="term" value="F:protein-disulfide reductase activity"/>
    <property type="evidence" value="ECO:0007669"/>
    <property type="project" value="InterPro"/>
</dbReference>
<evidence type="ECO:0000313" key="8">
    <source>
        <dbReference type="EMBL" id="QEW26689.1"/>
    </source>
</evidence>
<dbReference type="Pfam" id="PF02600">
    <property type="entry name" value="DsbB"/>
    <property type="match status" value="1"/>
</dbReference>
<evidence type="ECO:0000256" key="2">
    <source>
        <dbReference type="ARBA" id="ARBA00022475"/>
    </source>
</evidence>
<dbReference type="EMBL" id="LAXI01000007">
    <property type="protein sequence ID" value="KRS17568.1"/>
    <property type="molecule type" value="Genomic_DNA"/>
</dbReference>
<dbReference type="AlphaFoldDB" id="A0A0T5P8V6"/>
<dbReference type="Proteomes" id="UP000051401">
    <property type="component" value="Unassembled WGS sequence"/>
</dbReference>
<gene>
    <name evidence="8" type="ORF">RIdsm_02490</name>
    <name evidence="7" type="ORF">XM52_13500</name>
</gene>
<dbReference type="PANTHER" id="PTHR36570">
    <property type="entry name" value="DISULFIDE BOND FORMATION PROTEIN B"/>
    <property type="match status" value="1"/>
</dbReference>
<dbReference type="InterPro" id="IPR003752">
    <property type="entry name" value="DiS_bond_form_DsbB/BdbC"/>
</dbReference>
<dbReference type="InterPro" id="IPR024199">
    <property type="entry name" value="Uncharacterised_DsbB"/>
</dbReference>
<dbReference type="PANTHER" id="PTHR36570:SF3">
    <property type="entry name" value="DISULFIDE BOND FORMATION PROTEIN B"/>
    <property type="match status" value="1"/>
</dbReference>
<dbReference type="PATRIC" id="fig|540747.5.peg.5736"/>
<evidence type="ECO:0000313" key="9">
    <source>
        <dbReference type="Proteomes" id="UP000051401"/>
    </source>
</evidence>
<keyword evidence="3 6" id="KW-0812">Transmembrane</keyword>
<keyword evidence="2" id="KW-1003">Cell membrane</keyword>
<keyword evidence="5 6" id="KW-0472">Membrane</keyword>
<evidence type="ECO:0000256" key="6">
    <source>
        <dbReference type="SAM" id="Phobius"/>
    </source>
</evidence>
<evidence type="ECO:0000256" key="1">
    <source>
        <dbReference type="ARBA" id="ARBA00004651"/>
    </source>
</evidence>
<dbReference type="EMBL" id="CP031598">
    <property type="protein sequence ID" value="QEW26689.1"/>
    <property type="molecule type" value="Genomic_DNA"/>
</dbReference>
<dbReference type="GO" id="GO:0006457">
    <property type="term" value="P:protein folding"/>
    <property type="evidence" value="ECO:0007669"/>
    <property type="project" value="InterPro"/>
</dbReference>
<sequence length="152" mass="16041">MTRNSLVILAAGGSAALLLGALAFQHLGGLAPCKLCIWQRWPHGIAIAIGLVALFLPGRLLPVLGGLAALTSAGIGAYHTGVERGWWQGPTTCTSSSAADVSTDELFDQIMNAPLVRCDEVPWELFSLSMASWNMLISLALAVIWAMAARRA</sequence>
<dbReference type="STRING" id="540747.SAMN04488031_101852"/>
<comment type="subcellular location">
    <subcellularLocation>
        <location evidence="1">Cell membrane</location>
        <topology evidence="1">Multi-pass membrane protein</topology>
    </subcellularLocation>
</comment>
<evidence type="ECO:0000313" key="10">
    <source>
        <dbReference type="Proteomes" id="UP000325785"/>
    </source>
</evidence>
<proteinExistence type="predicted"/>
<dbReference type="Gene3D" id="1.20.1550.10">
    <property type="entry name" value="DsbB-like"/>
    <property type="match status" value="1"/>
</dbReference>
<protein>
    <submittedName>
        <fullName evidence="7">Dihydroneopterin aldolase</fullName>
    </submittedName>
    <submittedName>
        <fullName evidence="8">Disulfide bond formation protein B</fullName>
    </submittedName>
</protein>
<feature type="transmembrane region" description="Helical" evidence="6">
    <location>
        <begin position="63"/>
        <end position="81"/>
    </location>
</feature>
<reference evidence="8 10" key="2">
    <citation type="submission" date="2018-08" db="EMBL/GenBank/DDBJ databases">
        <title>Genetic Globetrotter - A new plasmid hitch-hiking vast phylogenetic and geographic distances.</title>
        <authorList>
            <person name="Vollmers J."/>
            <person name="Petersen J."/>
        </authorList>
    </citation>
    <scope>NUCLEOTIDE SEQUENCE [LARGE SCALE GENOMIC DNA]</scope>
    <source>
        <strain evidence="8 10">DSM 26383</strain>
    </source>
</reference>
<keyword evidence="4 6" id="KW-1133">Transmembrane helix</keyword>
<dbReference type="KEGG" id="rid:RIdsm_02490"/>
<evidence type="ECO:0000256" key="3">
    <source>
        <dbReference type="ARBA" id="ARBA00022692"/>
    </source>
</evidence>
<dbReference type="Proteomes" id="UP000325785">
    <property type="component" value="Chromosome"/>
</dbReference>
<evidence type="ECO:0000256" key="4">
    <source>
        <dbReference type="ARBA" id="ARBA00022989"/>
    </source>
</evidence>
<dbReference type="InterPro" id="IPR023380">
    <property type="entry name" value="DsbB-like_sf"/>
</dbReference>
<feature type="transmembrane region" description="Helical" evidence="6">
    <location>
        <begin position="131"/>
        <end position="149"/>
    </location>
</feature>
<dbReference type="PIRSF" id="PIRSF033913">
    <property type="entry name" value="S-S_format_DsbB"/>
    <property type="match status" value="1"/>
</dbReference>
<dbReference type="GO" id="GO:0005886">
    <property type="term" value="C:plasma membrane"/>
    <property type="evidence" value="ECO:0007669"/>
    <property type="project" value="UniProtKB-SubCell"/>
</dbReference>
<dbReference type="InterPro" id="IPR050183">
    <property type="entry name" value="DsbB"/>
</dbReference>
<evidence type="ECO:0000313" key="7">
    <source>
        <dbReference type="EMBL" id="KRS17568.1"/>
    </source>
</evidence>
<accession>A0A0T5P8V6</accession>
<organism evidence="7 9">
    <name type="scientific">Roseovarius indicus</name>
    <dbReference type="NCBI Taxonomy" id="540747"/>
    <lineage>
        <taxon>Bacteria</taxon>
        <taxon>Pseudomonadati</taxon>
        <taxon>Pseudomonadota</taxon>
        <taxon>Alphaproteobacteria</taxon>
        <taxon>Rhodobacterales</taxon>
        <taxon>Roseobacteraceae</taxon>
        <taxon>Roseovarius</taxon>
    </lineage>
</organism>
<feature type="transmembrane region" description="Helical" evidence="6">
    <location>
        <begin position="39"/>
        <end position="56"/>
    </location>
</feature>
<reference evidence="7 9" key="1">
    <citation type="submission" date="2015-04" db="EMBL/GenBank/DDBJ databases">
        <title>The draft genome sequence of Roseovarius indicus B108T.</title>
        <authorList>
            <person name="Li G."/>
            <person name="Lai Q."/>
            <person name="Shao Z."/>
            <person name="Yan P."/>
        </authorList>
    </citation>
    <scope>NUCLEOTIDE SEQUENCE [LARGE SCALE GENOMIC DNA]</scope>
    <source>
        <strain evidence="7 9">B108</strain>
    </source>
</reference>
<evidence type="ECO:0000256" key="5">
    <source>
        <dbReference type="ARBA" id="ARBA00023136"/>
    </source>
</evidence>
<dbReference type="RefSeq" id="WP_057816739.1">
    <property type="nucleotide sequence ID" value="NZ_CP031598.1"/>
</dbReference>
<dbReference type="SUPFAM" id="SSF158442">
    <property type="entry name" value="DsbB-like"/>
    <property type="match status" value="1"/>
</dbReference>
<name>A0A0T5P8V6_9RHOB</name>